<feature type="domain" description="Nephrocystin 3-like N-terminal" evidence="9">
    <location>
        <begin position="339"/>
        <end position="498"/>
    </location>
</feature>
<dbReference type="EMBL" id="KZ851855">
    <property type="protein sequence ID" value="RDK41662.1"/>
    <property type="molecule type" value="Genomic_DNA"/>
</dbReference>
<dbReference type="Gene3D" id="2.130.10.10">
    <property type="entry name" value="YVTN repeat-like/Quinoprotein amine dehydrogenase"/>
    <property type="match status" value="4"/>
</dbReference>
<dbReference type="InterPro" id="IPR036322">
    <property type="entry name" value="WD40_repeat_dom_sf"/>
</dbReference>
<dbReference type="SMART" id="SM00320">
    <property type="entry name" value="WD40"/>
    <property type="match status" value="11"/>
</dbReference>
<dbReference type="SUPFAM" id="SSF52540">
    <property type="entry name" value="P-loop containing nucleoside triphosphate hydrolases"/>
    <property type="match status" value="1"/>
</dbReference>
<feature type="repeat" description="WD" evidence="7">
    <location>
        <begin position="1326"/>
        <end position="1367"/>
    </location>
</feature>
<evidence type="ECO:0000256" key="7">
    <source>
        <dbReference type="PROSITE-ProRule" id="PRU00221"/>
    </source>
</evidence>
<dbReference type="GO" id="GO:1990234">
    <property type="term" value="C:transferase complex"/>
    <property type="evidence" value="ECO:0007669"/>
    <property type="project" value="UniProtKB-ARBA"/>
</dbReference>
<dbReference type="Pfam" id="PF00400">
    <property type="entry name" value="WD40"/>
    <property type="match status" value="10"/>
</dbReference>
<gene>
    <name evidence="10" type="ORF">M752DRAFT_235904</name>
</gene>
<feature type="repeat" description="WD" evidence="7">
    <location>
        <begin position="937"/>
        <end position="978"/>
    </location>
</feature>
<keyword evidence="11" id="KW-1185">Reference proteome</keyword>
<proteinExistence type="inferred from homology"/>
<name>A0A370PHN7_ASPPH</name>
<sequence length="1470" mass="165251">MKRYSKRIWRRIKGGEDANTSVVNTSTPTTQQCDVQNSGKAPEIKSQSANVNVTDLWQIAYEELSPADKGVLAGMQQTGNPSIHRSKTLQVVDDVIEATKRQYEEYQKGGLKIRKGGDKDDINIRDLAHKILNATLSFRGIANVLVAGDQTGSASIAWGIVLLGLTITYNHHQIRKAQFQSAEFLTDVLTRCAFIEKEHYHDSRYETQDKVEVAIIQVYKGILRYTAQVYRMQRASVGERLLESILPVTSHPLKEIEATIRSDETRLRQWVRHDEHLQSQAKAEELLGRIDEFIDLLKDLHRKFDLYNLPDAEGATFDSYHNQHEEECLSGTREELLLQVNDWGSSSDGPCIFWLNGMAGTGKSTIARSVARRFQDKGQLGATYFFKRGEGDRGSARRFVSTVTRQLITAIPSLAPGVTKAIEDDPDISKRGFKIQFEKLLLEPLSNMDESSNMRRLVIVVDALDECDDEQDLRLLLRLFPRLQESKFIQLQAFITSRPELPIQLGFQEDRVKDNHRDLVLHRIPQPVIEHDIALFLKHKLGRIAKERALPTDWPGDVQFSALVKMSVPLFIFAATVCRVFGDYDLDPIESLSEILEYQNEESKLDGTYLPILHKLSTHGERRRKKIVEEFHEVVGTIVILESPLSVLSLSELLGISTRAISTRLSRLHAVLNIPENESAPVGLLHLSFRDFLLDPTTREKTEFWIDGGRAHQELAGKCLDVMRRRLKKNICNLPYEGFKRVDISEETLGRSVSDYIPRELEYSCRYWTRHIAQCRDSAAMMANVHSFLKEHFLHWAEVMCVLGYAFEIVGDIEMVTSLIKGNDSSELSAFLYDAKRFTLKCRRMVDLAPLQLYCSGLMFAPTEAIVRKTFGIPSWISGMPEVEKFWNSELETIEGHRGLPVRSVTFSPNGRWLASGADDRTIKLWDTTTGTLQYNLVGHSKPVLSVAFSPNGQWLASSSDDKTVKLWDLVTDSYRTLEGHEGPVSSVAISADGQLLASSSADDTVRVWNLTTGSHMTLKGHRRHVRSIALSRDGRWLASGSDDQTIKIWDPKTGELEHTFEGTTLVVESVAFSPDGRLASGAGPVQVWDPVNRVLQQTLGSLEDRAWAVNFSPDGQRLISSYFFDRTIRLWDLATGTLQRTFSGHLWSAQSLAFSPNGRLLASCSAGNLIKLWDMDTAPNDTEPSVLDPTSESPRVISPDGRWLASVSRGLNIRIWDLDIMRNCQATNAVRVTVKAHDHLIVDMDISSDGRWLVSASTDNTLKIWDLEKMLDNQTDNCLQHTCEGHTAALTAVTFSPDGRRLASCSENRIVKVWDSSTGALEQTLEGHEWVIRSLAFSLDGRWLASGDPTGTVIIWDPRSGSEVQRIDSKRPLSTLRFTRDGRHLQLNMEMHDLPSSVCSAPAAVEPEIDIQVQQDGWVYLQGKSKFCLPPNFRGNVAVHGKTLAIAYRPLGFQGAKLGLFEFHSQVKG</sequence>
<evidence type="ECO:0000256" key="8">
    <source>
        <dbReference type="SAM" id="MobiDB-lite"/>
    </source>
</evidence>
<keyword evidence="2 7" id="KW-0853">WD repeat</keyword>
<reference evidence="10 11" key="1">
    <citation type="submission" date="2018-07" db="EMBL/GenBank/DDBJ databases">
        <title>Section-level genome sequencing of Aspergillus section Nigri to investigate inter- and intra-species variation.</title>
        <authorList>
            <consortium name="DOE Joint Genome Institute"/>
            <person name="Vesth T.C."/>
            <person name="Nybo J.L."/>
            <person name="Theobald S."/>
            <person name="Frisvad J.C."/>
            <person name="Larsen T.O."/>
            <person name="Nielsen K.F."/>
            <person name="Hoof J.B."/>
            <person name="Brandl J."/>
            <person name="Salamov A."/>
            <person name="Riley R."/>
            <person name="Gladden J.M."/>
            <person name="Phatale P."/>
            <person name="Nielsen M.T."/>
            <person name="Lyhne E.K."/>
            <person name="Kogle M.E."/>
            <person name="Strasser K."/>
            <person name="McDonnell E."/>
            <person name="Barry K."/>
            <person name="Clum A."/>
            <person name="Chen C."/>
            <person name="Nolan M."/>
            <person name="Sandor L."/>
            <person name="Kuo A."/>
            <person name="Lipzen A."/>
            <person name="Hainaut M."/>
            <person name="Drula E."/>
            <person name="Tsang A."/>
            <person name="Magnuson J.K."/>
            <person name="Henrissat B."/>
            <person name="Wiebenga A."/>
            <person name="Simmons B.A."/>
            <person name="Makela M.R."/>
            <person name="De vries R.P."/>
            <person name="Grigoriev I.V."/>
            <person name="Mortensen U.H."/>
            <person name="Baker S.E."/>
            <person name="Andersen M.R."/>
        </authorList>
    </citation>
    <scope>NUCLEOTIDE SEQUENCE [LARGE SCALE GENOMIC DNA]</scope>
    <source>
        <strain evidence="10 11">ATCC 13157</strain>
    </source>
</reference>
<evidence type="ECO:0000256" key="1">
    <source>
        <dbReference type="ARBA" id="ARBA00004570"/>
    </source>
</evidence>
<evidence type="ECO:0000313" key="10">
    <source>
        <dbReference type="EMBL" id="RDK41662.1"/>
    </source>
</evidence>
<feature type="repeat" description="WD" evidence="7">
    <location>
        <begin position="1143"/>
        <end position="1184"/>
    </location>
</feature>
<comment type="subcellular location">
    <subcellularLocation>
        <location evidence="1">Mitochondrion outer membrane</location>
        <topology evidence="1">Peripheral membrane protein</topology>
        <orientation evidence="1">Cytoplasmic side</orientation>
    </subcellularLocation>
</comment>
<dbReference type="GO" id="GO:0005634">
    <property type="term" value="C:nucleus"/>
    <property type="evidence" value="ECO:0007669"/>
    <property type="project" value="TreeGrafter"/>
</dbReference>
<dbReference type="SUPFAM" id="SSF50978">
    <property type="entry name" value="WD40 repeat-like"/>
    <property type="match status" value="2"/>
</dbReference>
<dbReference type="PROSITE" id="PS00678">
    <property type="entry name" value="WD_REPEATS_1"/>
    <property type="match status" value="5"/>
</dbReference>
<dbReference type="PANTHER" id="PTHR22847:SF637">
    <property type="entry name" value="WD REPEAT DOMAIN 5B"/>
    <property type="match status" value="1"/>
</dbReference>
<dbReference type="CDD" id="cd00200">
    <property type="entry name" value="WD40"/>
    <property type="match status" value="1"/>
</dbReference>
<feature type="region of interest" description="Disordered" evidence="8">
    <location>
        <begin position="23"/>
        <end position="45"/>
    </location>
</feature>
<comment type="similarity">
    <text evidence="4">Belongs to the WD repeat MDV1/CAF4 family.</text>
</comment>
<evidence type="ECO:0000256" key="4">
    <source>
        <dbReference type="ARBA" id="ARBA00038415"/>
    </source>
</evidence>
<evidence type="ECO:0000256" key="6">
    <source>
        <dbReference type="ARBA" id="ARBA00043913"/>
    </source>
</evidence>
<dbReference type="InterPro" id="IPR001680">
    <property type="entry name" value="WD40_rpt"/>
</dbReference>
<dbReference type="PROSITE" id="PS50294">
    <property type="entry name" value="WD_REPEATS_REGION"/>
    <property type="match status" value="8"/>
</dbReference>
<dbReference type="InterPro" id="IPR015943">
    <property type="entry name" value="WD40/YVTN_repeat-like_dom_sf"/>
</dbReference>
<dbReference type="GO" id="GO:0005741">
    <property type="term" value="C:mitochondrial outer membrane"/>
    <property type="evidence" value="ECO:0007669"/>
    <property type="project" value="UniProtKB-SubCell"/>
</dbReference>
<dbReference type="PROSITE" id="PS50082">
    <property type="entry name" value="WD_REPEATS_2"/>
    <property type="match status" value="9"/>
</dbReference>
<feature type="repeat" description="WD" evidence="7">
    <location>
        <begin position="1100"/>
        <end position="1142"/>
    </location>
</feature>
<dbReference type="InterPro" id="IPR019775">
    <property type="entry name" value="WD40_repeat_CS"/>
</dbReference>
<dbReference type="InterPro" id="IPR027417">
    <property type="entry name" value="P-loop_NTPase"/>
</dbReference>
<keyword evidence="3" id="KW-0677">Repeat</keyword>
<evidence type="ECO:0000256" key="3">
    <source>
        <dbReference type="ARBA" id="ARBA00022737"/>
    </source>
</evidence>
<evidence type="ECO:0000256" key="5">
    <source>
        <dbReference type="ARBA" id="ARBA00039789"/>
    </source>
</evidence>
<feature type="repeat" description="WD" evidence="7">
    <location>
        <begin position="1235"/>
        <end position="1276"/>
    </location>
</feature>
<feature type="repeat" description="WD" evidence="7">
    <location>
        <begin position="1284"/>
        <end position="1325"/>
    </location>
</feature>
<evidence type="ECO:0000256" key="2">
    <source>
        <dbReference type="ARBA" id="ARBA00022574"/>
    </source>
</evidence>
<feature type="repeat" description="WD" evidence="7">
    <location>
        <begin position="1019"/>
        <end position="1060"/>
    </location>
</feature>
<feature type="repeat" description="WD" evidence="7">
    <location>
        <begin position="978"/>
        <end position="1019"/>
    </location>
</feature>
<evidence type="ECO:0000259" key="9">
    <source>
        <dbReference type="Pfam" id="PF24883"/>
    </source>
</evidence>
<feature type="repeat" description="WD" evidence="7">
    <location>
        <begin position="902"/>
        <end position="936"/>
    </location>
</feature>
<evidence type="ECO:0000313" key="11">
    <source>
        <dbReference type="Proteomes" id="UP000254937"/>
    </source>
</evidence>
<dbReference type="Pfam" id="PF24883">
    <property type="entry name" value="NPHP3_N"/>
    <property type="match status" value="1"/>
</dbReference>
<dbReference type="PANTHER" id="PTHR22847">
    <property type="entry name" value="WD40 REPEAT PROTEIN"/>
    <property type="match status" value="1"/>
</dbReference>
<feature type="compositionally biased region" description="Low complexity" evidence="8">
    <location>
        <begin position="23"/>
        <end position="32"/>
    </location>
</feature>
<dbReference type="Gene3D" id="3.40.50.300">
    <property type="entry name" value="P-loop containing nucleotide triphosphate hydrolases"/>
    <property type="match status" value="1"/>
</dbReference>
<dbReference type="InterPro" id="IPR020472">
    <property type="entry name" value="WD40_PAC1"/>
</dbReference>
<dbReference type="Proteomes" id="UP000254937">
    <property type="component" value="Unassembled WGS sequence"/>
</dbReference>
<dbReference type="InterPro" id="IPR056884">
    <property type="entry name" value="NPHP3-like_N"/>
</dbReference>
<protein>
    <recommendedName>
        <fullName evidence="5">Mitochondrial division protein 1</fullName>
    </recommendedName>
</protein>
<dbReference type="PRINTS" id="PR00320">
    <property type="entry name" value="GPROTEINBRPT"/>
</dbReference>
<feature type="compositionally biased region" description="Polar residues" evidence="8">
    <location>
        <begin position="33"/>
        <end position="45"/>
    </location>
</feature>
<accession>A0A370PHN7</accession>
<organism evidence="10 11">
    <name type="scientific">Aspergillus phoenicis ATCC 13157</name>
    <dbReference type="NCBI Taxonomy" id="1353007"/>
    <lineage>
        <taxon>Eukaryota</taxon>
        <taxon>Fungi</taxon>
        <taxon>Dikarya</taxon>
        <taxon>Ascomycota</taxon>
        <taxon>Pezizomycotina</taxon>
        <taxon>Eurotiomycetes</taxon>
        <taxon>Eurotiomycetidae</taxon>
        <taxon>Eurotiales</taxon>
        <taxon>Aspergillaceae</taxon>
        <taxon>Aspergillus</taxon>
    </lineage>
</organism>
<comment type="function">
    <text evidence="6">Involved in mitochondrial fission. Acts as an adapter protein required to form mitochondrial fission complexes. Formation of these complexes is required to promote constriction and fission of the mitochondrial compartment at a late step in mitochondrial division.</text>
</comment>